<dbReference type="EC" id="2.3.1.225" evidence="7"/>
<proteinExistence type="inferred from homology"/>
<organism evidence="9 10">
    <name type="scientific">Pteropus alecto</name>
    <name type="common">Black flying fox</name>
    <dbReference type="NCBI Taxonomy" id="9402"/>
    <lineage>
        <taxon>Eukaryota</taxon>
        <taxon>Metazoa</taxon>
        <taxon>Chordata</taxon>
        <taxon>Craniata</taxon>
        <taxon>Vertebrata</taxon>
        <taxon>Euteleostomi</taxon>
        <taxon>Mammalia</taxon>
        <taxon>Eutheria</taxon>
        <taxon>Laurasiatheria</taxon>
        <taxon>Chiroptera</taxon>
        <taxon>Yinpterochiroptera</taxon>
        <taxon>Pteropodoidea</taxon>
        <taxon>Pteropodidae</taxon>
        <taxon>Pteropodinae</taxon>
        <taxon>Pteropus</taxon>
    </lineage>
</organism>
<comment type="catalytic activity">
    <reaction evidence="7">
        <text>L-cysteinyl-[protein] + hexadecanoyl-CoA = S-hexadecanoyl-L-cysteinyl-[protein] + CoA</text>
        <dbReference type="Rhea" id="RHEA:36683"/>
        <dbReference type="Rhea" id="RHEA-COMP:10131"/>
        <dbReference type="Rhea" id="RHEA-COMP:11032"/>
        <dbReference type="ChEBI" id="CHEBI:29950"/>
        <dbReference type="ChEBI" id="CHEBI:57287"/>
        <dbReference type="ChEBI" id="CHEBI:57379"/>
        <dbReference type="ChEBI" id="CHEBI:74151"/>
        <dbReference type="EC" id="2.3.1.225"/>
    </reaction>
</comment>
<keyword evidence="10" id="KW-1185">Reference proteome</keyword>
<sequence>MACCVRAPSPVSPEGADKKVRRTVPPRVPRANGWSLPLHPFQVMSWVMFLVLAFTAFFIFIPLLPHVWKLTAYGVTGGCFLLYLIVHLVAVSVDPAEASVRHRKSYRQEAPSFDRSKQPHVIQNRFCCLCRVAVGPKTKHCSACNKCVAGFDHHCKWLNNCVGSRNYWFFLSSVALALAGLLCVAAILTCVFVQYVISPMWLRSDPSFRVVTNVKTWLLFLPFAPMKTKASVLLSIGVFVALLTLSGLVVLGHLLIFHLYLST</sequence>
<dbReference type="GO" id="GO:0005794">
    <property type="term" value="C:Golgi apparatus"/>
    <property type="evidence" value="ECO:0007669"/>
    <property type="project" value="TreeGrafter"/>
</dbReference>
<keyword evidence="6 7" id="KW-0012">Acyltransferase</keyword>
<evidence type="ECO:0000313" key="10">
    <source>
        <dbReference type="Proteomes" id="UP000010552"/>
    </source>
</evidence>
<dbReference type="InParanoid" id="L5KBL0"/>
<feature type="transmembrane region" description="Helical" evidence="7">
    <location>
        <begin position="43"/>
        <end position="63"/>
    </location>
</feature>
<dbReference type="PROSITE" id="PS50216">
    <property type="entry name" value="DHHC"/>
    <property type="match status" value="1"/>
</dbReference>
<feature type="transmembrane region" description="Helical" evidence="7">
    <location>
        <begin position="70"/>
        <end position="93"/>
    </location>
</feature>
<evidence type="ECO:0000256" key="7">
    <source>
        <dbReference type="RuleBase" id="RU079119"/>
    </source>
</evidence>
<keyword evidence="2 7" id="KW-0808">Transferase</keyword>
<accession>L5KBL0</accession>
<dbReference type="GO" id="GO:0019706">
    <property type="term" value="F:protein-cysteine S-palmitoyltransferase activity"/>
    <property type="evidence" value="ECO:0007669"/>
    <property type="project" value="UniProtKB-EC"/>
</dbReference>
<comment type="domain">
    <text evidence="7">The DHHC domain is required for palmitoyltransferase activity.</text>
</comment>
<feature type="transmembrane region" description="Helical" evidence="7">
    <location>
        <begin position="232"/>
        <end position="261"/>
    </location>
</feature>
<dbReference type="AlphaFoldDB" id="L5KBL0"/>
<dbReference type="GO" id="GO:0016020">
    <property type="term" value="C:membrane"/>
    <property type="evidence" value="ECO:0007669"/>
    <property type="project" value="UniProtKB-SubCell"/>
</dbReference>
<dbReference type="STRING" id="9402.L5KBL0"/>
<evidence type="ECO:0000313" key="9">
    <source>
        <dbReference type="EMBL" id="ELK08176.1"/>
    </source>
</evidence>
<evidence type="ECO:0000256" key="3">
    <source>
        <dbReference type="ARBA" id="ARBA00022692"/>
    </source>
</evidence>
<feature type="transmembrane region" description="Helical" evidence="7">
    <location>
        <begin position="167"/>
        <end position="196"/>
    </location>
</feature>
<keyword evidence="3 7" id="KW-0812">Transmembrane</keyword>
<evidence type="ECO:0000256" key="4">
    <source>
        <dbReference type="ARBA" id="ARBA00022989"/>
    </source>
</evidence>
<gene>
    <name evidence="9" type="ORF">PAL_GLEAN10006351</name>
</gene>
<feature type="domain" description="Palmitoyltransferase DHHC" evidence="8">
    <location>
        <begin position="122"/>
        <end position="261"/>
    </location>
</feature>
<dbReference type="PANTHER" id="PTHR22883:SF22">
    <property type="entry name" value="PALMITOYLTRANSFERASE ZDHHC11-RELATED"/>
    <property type="match status" value="1"/>
</dbReference>
<reference evidence="10" key="1">
    <citation type="journal article" date="2013" name="Science">
        <title>Comparative analysis of bat genomes provides insight into the evolution of flight and immunity.</title>
        <authorList>
            <person name="Zhang G."/>
            <person name="Cowled C."/>
            <person name="Shi Z."/>
            <person name="Huang Z."/>
            <person name="Bishop-Lilly K.A."/>
            <person name="Fang X."/>
            <person name="Wynne J.W."/>
            <person name="Xiong Z."/>
            <person name="Baker M.L."/>
            <person name="Zhao W."/>
            <person name="Tachedjian M."/>
            <person name="Zhu Y."/>
            <person name="Zhou P."/>
            <person name="Jiang X."/>
            <person name="Ng J."/>
            <person name="Yang L."/>
            <person name="Wu L."/>
            <person name="Xiao J."/>
            <person name="Feng Y."/>
            <person name="Chen Y."/>
            <person name="Sun X."/>
            <person name="Zhang Y."/>
            <person name="Marsh G.A."/>
            <person name="Crameri G."/>
            <person name="Broder C.C."/>
            <person name="Frey K.G."/>
            <person name="Wang L.F."/>
            <person name="Wang J."/>
        </authorList>
    </citation>
    <scope>NUCLEOTIDE SEQUENCE [LARGE SCALE GENOMIC DNA]</scope>
</reference>
<evidence type="ECO:0000259" key="8">
    <source>
        <dbReference type="Pfam" id="PF01529"/>
    </source>
</evidence>
<name>L5KBL0_PTEAL</name>
<comment type="subcellular location">
    <subcellularLocation>
        <location evidence="1">Membrane</location>
        <topology evidence="1">Multi-pass membrane protein</topology>
    </subcellularLocation>
</comment>
<evidence type="ECO:0000256" key="1">
    <source>
        <dbReference type="ARBA" id="ARBA00004141"/>
    </source>
</evidence>
<comment type="similarity">
    <text evidence="7">Belongs to the DHHC palmitoyltransferase family.</text>
</comment>
<dbReference type="GO" id="GO:0005783">
    <property type="term" value="C:endoplasmic reticulum"/>
    <property type="evidence" value="ECO:0007669"/>
    <property type="project" value="TreeGrafter"/>
</dbReference>
<keyword evidence="4 7" id="KW-1133">Transmembrane helix</keyword>
<evidence type="ECO:0000256" key="2">
    <source>
        <dbReference type="ARBA" id="ARBA00022679"/>
    </source>
</evidence>
<dbReference type="eggNOG" id="KOG1311">
    <property type="taxonomic scope" value="Eukaryota"/>
</dbReference>
<protein>
    <recommendedName>
        <fullName evidence="7">Palmitoyltransferase</fullName>
        <ecNumber evidence="7">2.3.1.225</ecNumber>
    </recommendedName>
</protein>
<evidence type="ECO:0000256" key="5">
    <source>
        <dbReference type="ARBA" id="ARBA00023136"/>
    </source>
</evidence>
<evidence type="ECO:0000256" key="6">
    <source>
        <dbReference type="ARBA" id="ARBA00023315"/>
    </source>
</evidence>
<dbReference type="InterPro" id="IPR001594">
    <property type="entry name" value="Palmitoyltrfase_DHHC"/>
</dbReference>
<dbReference type="GO" id="GO:0006612">
    <property type="term" value="P:protein targeting to membrane"/>
    <property type="evidence" value="ECO:0007669"/>
    <property type="project" value="TreeGrafter"/>
</dbReference>
<dbReference type="PANTHER" id="PTHR22883">
    <property type="entry name" value="ZINC FINGER DHHC DOMAIN CONTAINING PROTEIN"/>
    <property type="match status" value="1"/>
</dbReference>
<dbReference type="EMBL" id="KB030913">
    <property type="protein sequence ID" value="ELK08176.1"/>
    <property type="molecule type" value="Genomic_DNA"/>
</dbReference>
<dbReference type="Pfam" id="PF01529">
    <property type="entry name" value="DHHC"/>
    <property type="match status" value="1"/>
</dbReference>
<dbReference type="InterPro" id="IPR039859">
    <property type="entry name" value="PFA4/ZDH16/20/ERF2-like"/>
</dbReference>
<dbReference type="Proteomes" id="UP000010552">
    <property type="component" value="Unassembled WGS sequence"/>
</dbReference>
<keyword evidence="5 7" id="KW-0472">Membrane</keyword>